<dbReference type="Proteomes" id="UP000031202">
    <property type="component" value="Unassembled WGS sequence"/>
</dbReference>
<reference evidence="2 3" key="1">
    <citation type="submission" date="2014-12" db="EMBL/GenBank/DDBJ databases">
        <title>Genome sequencing of Microbacterium hominis TPW29.</title>
        <authorList>
            <person name="Tan P.W."/>
            <person name="Chan K.-G."/>
        </authorList>
    </citation>
    <scope>NUCLEOTIDE SEQUENCE [LARGE SCALE GENOMIC DNA]</scope>
    <source>
        <strain evidence="2 3">TPW29</strain>
    </source>
</reference>
<dbReference type="EMBL" id="JWSZ01000002">
    <property type="protein sequence ID" value="KIC59566.1"/>
    <property type="molecule type" value="Genomic_DNA"/>
</dbReference>
<feature type="transmembrane region" description="Helical" evidence="1">
    <location>
        <begin position="282"/>
        <end position="304"/>
    </location>
</feature>
<keyword evidence="1" id="KW-1133">Transmembrane helix</keyword>
<feature type="transmembrane region" description="Helical" evidence="1">
    <location>
        <begin position="100"/>
        <end position="118"/>
    </location>
</feature>
<feature type="transmembrane region" description="Helical" evidence="1">
    <location>
        <begin position="254"/>
        <end position="275"/>
    </location>
</feature>
<dbReference type="AlphaFoldDB" id="A0A0B4CYS8"/>
<evidence type="ECO:0000313" key="3">
    <source>
        <dbReference type="Proteomes" id="UP000031202"/>
    </source>
</evidence>
<keyword evidence="1" id="KW-0472">Membrane</keyword>
<comment type="caution">
    <text evidence="2">The sequence shown here is derived from an EMBL/GenBank/DDBJ whole genome shotgun (WGS) entry which is preliminary data.</text>
</comment>
<feature type="transmembrane region" description="Helical" evidence="1">
    <location>
        <begin position="196"/>
        <end position="217"/>
    </location>
</feature>
<feature type="transmembrane region" description="Helical" evidence="1">
    <location>
        <begin position="310"/>
        <end position="327"/>
    </location>
</feature>
<protein>
    <recommendedName>
        <fullName evidence="4">Glycosyltransferase family 39 protein</fullName>
    </recommendedName>
</protein>
<evidence type="ECO:0008006" key="4">
    <source>
        <dbReference type="Google" id="ProtNLM"/>
    </source>
</evidence>
<sequence length="469" mass="50152">MVVLLVLCCLVVFAAHFRPWEVAYLEEWPLARDWDTLGPLGFAANYLHWTLSRPLHLIPTMLGLALGNGWPGMIFLVLAAVAVLQLLAVVWALRPVSRSAWLNIAVGMFLALHPLWPAGYLQRFLPAQTAALGLAFALGMLIRWLVNGRITWLIGGWVTLLAGLATYPGPALVAPLASLVLALAIPASWRRRMVTVVTVTAASALMTFYSLVVTKFISPDAPSYELGNIQHSAVSSVKQLVVLVGGTLRRDGSVVILGIAIVVLLAAILVLAAAIPRWSGALIAVAAIASPATTVVFFGNTGWLSDIDRISYVISLALVPPLMVWPLNRKESRPRLQGALAALLVALSGIGGLFGVLHWQPYIAAQHKLLTALGPIVREAGKDEIVSVVDRSGTLGFFPSFPEQYLGPASVVWNSDNTPVWLCFDASSALPSGASVCESKDTGTTLRLAGSVQLGKGTADIYIGKREKE</sequence>
<feature type="transmembrane region" description="Helical" evidence="1">
    <location>
        <begin position="70"/>
        <end position="93"/>
    </location>
</feature>
<accession>A0A0B4CYS8</accession>
<organism evidence="2 3">
    <name type="scientific">Microbacterium hominis</name>
    <dbReference type="NCBI Taxonomy" id="162426"/>
    <lineage>
        <taxon>Bacteria</taxon>
        <taxon>Bacillati</taxon>
        <taxon>Actinomycetota</taxon>
        <taxon>Actinomycetes</taxon>
        <taxon>Micrococcales</taxon>
        <taxon>Microbacteriaceae</taxon>
        <taxon>Microbacterium</taxon>
    </lineage>
</organism>
<evidence type="ECO:0000256" key="1">
    <source>
        <dbReference type="SAM" id="Phobius"/>
    </source>
</evidence>
<gene>
    <name evidence="2" type="ORF">RM52_02680</name>
</gene>
<keyword evidence="1" id="KW-0812">Transmembrane</keyword>
<feature type="transmembrane region" description="Helical" evidence="1">
    <location>
        <begin position="124"/>
        <end position="142"/>
    </location>
</feature>
<proteinExistence type="predicted"/>
<feature type="transmembrane region" description="Helical" evidence="1">
    <location>
        <begin position="339"/>
        <end position="359"/>
    </location>
</feature>
<feature type="transmembrane region" description="Helical" evidence="1">
    <location>
        <begin position="149"/>
        <end position="166"/>
    </location>
</feature>
<name>A0A0B4CYS8_9MICO</name>
<evidence type="ECO:0000313" key="2">
    <source>
        <dbReference type="EMBL" id="KIC59566.1"/>
    </source>
</evidence>